<dbReference type="SFLD" id="SFLDG01129">
    <property type="entry name" value="C1.5:_HAD__Beta-PGM__Phosphata"/>
    <property type="match status" value="1"/>
</dbReference>
<accession>A0A835Z1G4</accession>
<comment type="caution">
    <text evidence="3">The sequence shown here is derived from an EMBL/GenBank/DDBJ whole genome shotgun (WGS) entry which is preliminary data.</text>
</comment>
<proteinExistence type="predicted"/>
<dbReference type="InterPro" id="IPR006439">
    <property type="entry name" value="HAD-SF_hydro_IA"/>
</dbReference>
<dbReference type="SFLD" id="SFLDS00003">
    <property type="entry name" value="Haloacid_Dehalogenase"/>
    <property type="match status" value="1"/>
</dbReference>
<evidence type="ECO:0000259" key="2">
    <source>
        <dbReference type="Pfam" id="PF01636"/>
    </source>
</evidence>
<dbReference type="Gene3D" id="3.30.200.20">
    <property type="entry name" value="Phosphorylase Kinase, domain 1"/>
    <property type="match status" value="1"/>
</dbReference>
<dbReference type="InterPro" id="IPR023214">
    <property type="entry name" value="HAD_sf"/>
</dbReference>
<dbReference type="InterPro" id="IPR052898">
    <property type="entry name" value="ACAD10-like"/>
</dbReference>
<dbReference type="EMBL" id="JAFCMP010000390">
    <property type="protein sequence ID" value="KAG5180498.1"/>
    <property type="molecule type" value="Genomic_DNA"/>
</dbReference>
<keyword evidence="4" id="KW-1185">Reference proteome</keyword>
<dbReference type="InterPro" id="IPR023198">
    <property type="entry name" value="PGP-like_dom2"/>
</dbReference>
<feature type="domain" description="Aminoglycoside phosphotransferase" evidence="2">
    <location>
        <begin position="59"/>
        <end position="317"/>
    </location>
</feature>
<dbReference type="SUPFAM" id="SSF56784">
    <property type="entry name" value="HAD-like"/>
    <property type="match status" value="1"/>
</dbReference>
<feature type="region of interest" description="Disordered" evidence="1">
    <location>
        <begin position="576"/>
        <end position="607"/>
    </location>
</feature>
<reference evidence="3" key="1">
    <citation type="submission" date="2021-02" db="EMBL/GenBank/DDBJ databases">
        <title>First Annotated Genome of the Yellow-green Alga Tribonema minus.</title>
        <authorList>
            <person name="Mahan K.M."/>
        </authorList>
    </citation>
    <scope>NUCLEOTIDE SEQUENCE</scope>
    <source>
        <strain evidence="3">UTEX B ZZ1240</strain>
    </source>
</reference>
<name>A0A835Z1G4_9STRA</name>
<dbReference type="Gene3D" id="1.10.150.240">
    <property type="entry name" value="Putative phosphatase, domain 2"/>
    <property type="match status" value="1"/>
</dbReference>
<dbReference type="Gene3D" id="3.40.50.1000">
    <property type="entry name" value="HAD superfamily/HAD-like"/>
    <property type="match status" value="1"/>
</dbReference>
<dbReference type="PANTHER" id="PTHR47829:SF1">
    <property type="entry name" value="HAD FAMILY PHOSPHATASE"/>
    <property type="match status" value="1"/>
</dbReference>
<keyword evidence="3" id="KW-0808">Transferase</keyword>
<dbReference type="Pfam" id="PF01636">
    <property type="entry name" value="APH"/>
    <property type="match status" value="1"/>
</dbReference>
<dbReference type="AlphaFoldDB" id="A0A835Z1G4"/>
<dbReference type="GO" id="GO:0016740">
    <property type="term" value="F:transferase activity"/>
    <property type="evidence" value="ECO:0007669"/>
    <property type="project" value="UniProtKB-KW"/>
</dbReference>
<dbReference type="SUPFAM" id="SSF56112">
    <property type="entry name" value="Protein kinase-like (PK-like)"/>
    <property type="match status" value="1"/>
</dbReference>
<dbReference type="Proteomes" id="UP000664859">
    <property type="component" value="Unassembled WGS sequence"/>
</dbReference>
<dbReference type="InterPro" id="IPR036412">
    <property type="entry name" value="HAD-like_sf"/>
</dbReference>
<protein>
    <submittedName>
        <fullName evidence="3">Phosphotransferase enzyme family-domain-containing protein</fullName>
    </submittedName>
</protein>
<dbReference type="InterPro" id="IPR041726">
    <property type="entry name" value="ACAD10_11_N"/>
</dbReference>
<dbReference type="Pfam" id="PF00702">
    <property type="entry name" value="Hydrolase"/>
    <property type="match status" value="1"/>
</dbReference>
<evidence type="ECO:0000256" key="1">
    <source>
        <dbReference type="SAM" id="MobiDB-lite"/>
    </source>
</evidence>
<feature type="compositionally biased region" description="Gly residues" evidence="1">
    <location>
        <begin position="585"/>
        <end position="605"/>
    </location>
</feature>
<dbReference type="NCBIfam" id="TIGR01509">
    <property type="entry name" value="HAD-SF-IA-v3"/>
    <property type="match status" value="1"/>
</dbReference>
<organism evidence="3 4">
    <name type="scientific">Tribonema minus</name>
    <dbReference type="NCBI Taxonomy" id="303371"/>
    <lineage>
        <taxon>Eukaryota</taxon>
        <taxon>Sar</taxon>
        <taxon>Stramenopiles</taxon>
        <taxon>Ochrophyta</taxon>
        <taxon>PX clade</taxon>
        <taxon>Xanthophyceae</taxon>
        <taxon>Tribonematales</taxon>
        <taxon>Tribonemataceae</taxon>
        <taxon>Tribonema</taxon>
    </lineage>
</organism>
<dbReference type="InterPro" id="IPR011009">
    <property type="entry name" value="Kinase-like_dom_sf"/>
</dbReference>
<dbReference type="CDD" id="cd05154">
    <property type="entry name" value="ACAD10_11_N-like"/>
    <property type="match status" value="1"/>
</dbReference>
<dbReference type="OrthoDB" id="191037at2759"/>
<evidence type="ECO:0000313" key="4">
    <source>
        <dbReference type="Proteomes" id="UP000664859"/>
    </source>
</evidence>
<sequence>MDAQADGVDFDVEKLRRYLWDYLVPILPADGGVASGEGVSATWLSGGGYEGFDGFSIKLKKFKGGQSNPTFLLTLSLTPPLGPGGGYLLAPRATESRAVVLRKKPARTAIASAHAVEREFRALRALRGSAVPVPAAHVLCEDAQVIGTPFYVMELVAGRGFDDPALPGVARAERRAIYASAVRALARLHQVDFAAVGLADFGRAGAGFFARQLRTLTRVAAAQAQHAGPLHGLDGLAERLAGALKAVPDAVALMHGDYRLDNLMYHASEPRVVAVLDWELSTLGHPMADLASLVGSHFIWGPPRQPPAARAEGTAPSPPPPALPLLSGLAGVDLAAEGLPTADELVAQYVAEAGGRAAELAWHLHFYLAFMFFKASARAAVIRAAALCAARRVSLRRRRCRCCHIALRRQQPARLLLRKFTRKTQSLNAVIAHGVAARLARGVASSQHASAVASAVPRLVELAGDHLARYAAAAPAAAAAAPAPPAPRCRRALLLDVGGVLTASPLAAIARYEREIGAPQGYIGFALSGAWDGGGGDDSPFHRLERGQEMLDDAFLELLESSVNAPPCRAAFAARSASKGDGGNHHGTGGGRDSGGTGGDGGGGTEHFHVSARELMTRIAAASRAAVLEMRRAAEAARSRGVLIGIVSNDFKARAGFSLRGGGGSGGSGSSSGGGGGDAARGIDIYATLHEFADAVVRSSDVGARKPEARIYELACARLRVRPVEAVFVDDLRANVRAAEALGMRGVHARVGTPARDVIAAVQDALGLSPGVAAAAALPSKL</sequence>
<dbReference type="Gene3D" id="3.90.1200.10">
    <property type="match status" value="1"/>
</dbReference>
<evidence type="ECO:0000313" key="3">
    <source>
        <dbReference type="EMBL" id="KAG5180498.1"/>
    </source>
</evidence>
<dbReference type="PANTHER" id="PTHR47829">
    <property type="entry name" value="HYDROLASE, PUTATIVE (AFU_ORTHOLOGUE AFUA_1G12880)-RELATED"/>
    <property type="match status" value="1"/>
</dbReference>
<gene>
    <name evidence="3" type="ORF">JKP88DRAFT_263933</name>
</gene>
<dbReference type="InterPro" id="IPR002575">
    <property type="entry name" value="Aminoglycoside_PTrfase"/>
</dbReference>